<dbReference type="EMBL" id="PHQY01000702">
    <property type="protein sequence ID" value="PJO40756.1"/>
    <property type="molecule type" value="Genomic_DNA"/>
</dbReference>
<sequence length="503" mass="58865">MVMTKNLADHFEMTEIKMFESRLNAIKEIQNNAMGVEIGQFYGAYAFSIKNIPGPSYNVVKGDSFSSENTIDKILSFYRAREIPARFDLAPQYANATSLQQLHNAGLYQSDFHATLYCELNEEMVGKTKDSFIKIRQIDEAEFDRYGNIYVEVFLIPYFRRKIMFKKFMSFTIFTCCLFLFGCTDTDSNQKNEFVTNQKKVEIFNDEHLVIEENIEEKIGFKPDKAMAFDAKDSYEQNVIIDGEEAIYYKIPTTTEYFDFNYKIDTMKKNKEDKPTRNFRIFVYENKEFVDFWVNNKSRKYYDVKIPNNSSVNIPISVKMDLQKDYSDILVVLIDLNIKNNIHELMNASKILVSRKDIKNNIKDYTKKDLDNDNLKLRSEKNNSDEMRGVNLLNKNVNNVDHISEAKFIKLNQVPAEVIQEVMVFDIDGEIHPFSGGQLEAITLKRKVNEDIIIPYNKNKTDKRLFILMNNNPNQLAFKHLNDLKDHKVEQYQNYSDIFEIGN</sequence>
<gene>
    <name evidence="1" type="ORF">CWD94_26475</name>
</gene>
<evidence type="ECO:0000313" key="1">
    <source>
        <dbReference type="EMBL" id="PJO40756.1"/>
    </source>
</evidence>
<proteinExistence type="predicted"/>
<protein>
    <submittedName>
        <fullName evidence="1">Uncharacterized protein</fullName>
    </submittedName>
</protein>
<evidence type="ECO:0000313" key="2">
    <source>
        <dbReference type="Proteomes" id="UP000232101"/>
    </source>
</evidence>
<comment type="caution">
    <text evidence="1">The sequence shown here is derived from an EMBL/GenBank/DDBJ whole genome shotgun (WGS) entry which is preliminary data.</text>
</comment>
<reference evidence="1 2" key="1">
    <citation type="submission" date="2017-11" db="EMBL/GenBank/DDBJ databases">
        <title>Bacterial isolate from king chilli rhizosphere.</title>
        <authorList>
            <person name="Takhelmayum P."/>
            <person name="Sarangthem I."/>
        </authorList>
    </citation>
    <scope>NUCLEOTIDE SEQUENCE [LARGE SCALE GENOMIC DNA]</scope>
    <source>
        <strain evidence="2">t26</strain>
    </source>
</reference>
<dbReference type="Proteomes" id="UP000232101">
    <property type="component" value="Unassembled WGS sequence"/>
</dbReference>
<name>A0A2M9PY75_9BACI</name>
<accession>A0A2M9PY75</accession>
<organism evidence="1 2">
    <name type="scientific">Lysinibacillus xylanilyticus</name>
    <dbReference type="NCBI Taxonomy" id="582475"/>
    <lineage>
        <taxon>Bacteria</taxon>
        <taxon>Bacillati</taxon>
        <taxon>Bacillota</taxon>
        <taxon>Bacilli</taxon>
        <taxon>Bacillales</taxon>
        <taxon>Bacillaceae</taxon>
        <taxon>Lysinibacillus</taxon>
    </lineage>
</organism>
<dbReference type="AlphaFoldDB" id="A0A2M9PY75"/>
<dbReference type="RefSeq" id="WP_100545709.1">
    <property type="nucleotide sequence ID" value="NZ_PHQY01000702.1"/>
</dbReference>